<evidence type="ECO:0000313" key="4">
    <source>
        <dbReference type="EMBL" id="KAJ8253537.1"/>
    </source>
</evidence>
<dbReference type="OrthoDB" id="10070537at2759"/>
<dbReference type="Proteomes" id="UP001152803">
    <property type="component" value="Unassembled WGS sequence"/>
</dbReference>
<comment type="caution">
    <text evidence="4">The sequence shown here is derived from an EMBL/GenBank/DDBJ whole genome shotgun (WGS) entry which is preliminary data.</text>
</comment>
<name>A0A9Q1HP22_CONCO</name>
<organism evidence="4 5">
    <name type="scientific">Conger conger</name>
    <name type="common">Conger eel</name>
    <name type="synonym">Muraena conger</name>
    <dbReference type="NCBI Taxonomy" id="82655"/>
    <lineage>
        <taxon>Eukaryota</taxon>
        <taxon>Metazoa</taxon>
        <taxon>Chordata</taxon>
        <taxon>Craniata</taxon>
        <taxon>Vertebrata</taxon>
        <taxon>Euteleostomi</taxon>
        <taxon>Actinopterygii</taxon>
        <taxon>Neopterygii</taxon>
        <taxon>Teleostei</taxon>
        <taxon>Anguilliformes</taxon>
        <taxon>Congridae</taxon>
        <taxon>Conger</taxon>
    </lineage>
</organism>
<accession>A0A9Q1HP22</accession>
<keyword evidence="2" id="KW-0732">Signal</keyword>
<evidence type="ECO:0000256" key="1">
    <source>
        <dbReference type="SAM" id="MobiDB-lite"/>
    </source>
</evidence>
<dbReference type="AlphaFoldDB" id="A0A9Q1HP22"/>
<feature type="domain" description="SEA" evidence="3">
    <location>
        <begin position="34"/>
        <end position="161"/>
    </location>
</feature>
<dbReference type="EMBL" id="JAFJMO010000016">
    <property type="protein sequence ID" value="KAJ8253537.1"/>
    <property type="molecule type" value="Genomic_DNA"/>
</dbReference>
<evidence type="ECO:0000259" key="3">
    <source>
        <dbReference type="PROSITE" id="PS50024"/>
    </source>
</evidence>
<feature type="chain" id="PRO_5040301568" description="SEA domain-containing protein" evidence="2">
    <location>
        <begin position="23"/>
        <end position="203"/>
    </location>
</feature>
<dbReference type="InterPro" id="IPR000082">
    <property type="entry name" value="SEA_dom"/>
</dbReference>
<keyword evidence="5" id="KW-1185">Reference proteome</keyword>
<feature type="compositionally biased region" description="Low complexity" evidence="1">
    <location>
        <begin position="153"/>
        <end position="171"/>
    </location>
</feature>
<evidence type="ECO:0000256" key="2">
    <source>
        <dbReference type="SAM" id="SignalP"/>
    </source>
</evidence>
<feature type="region of interest" description="Disordered" evidence="1">
    <location>
        <begin position="146"/>
        <end position="171"/>
    </location>
</feature>
<dbReference type="Gene3D" id="3.30.70.960">
    <property type="entry name" value="SEA domain"/>
    <property type="match status" value="1"/>
</dbReference>
<gene>
    <name evidence="4" type="ORF">COCON_G00201490</name>
</gene>
<evidence type="ECO:0000313" key="5">
    <source>
        <dbReference type="Proteomes" id="UP001152803"/>
    </source>
</evidence>
<dbReference type="Pfam" id="PF01390">
    <property type="entry name" value="SEA"/>
    <property type="match status" value="1"/>
</dbReference>
<protein>
    <recommendedName>
        <fullName evidence="3">SEA domain-containing protein</fullName>
    </recommendedName>
</protein>
<proteinExistence type="predicted"/>
<feature type="signal peptide" evidence="2">
    <location>
        <begin position="1"/>
        <end position="22"/>
    </location>
</feature>
<dbReference type="PROSITE" id="PS50024">
    <property type="entry name" value="SEA"/>
    <property type="match status" value="1"/>
</dbReference>
<reference evidence="4" key="1">
    <citation type="journal article" date="2023" name="Science">
        <title>Genome structures resolve the early diversification of teleost fishes.</title>
        <authorList>
            <person name="Parey E."/>
            <person name="Louis A."/>
            <person name="Montfort J."/>
            <person name="Bouchez O."/>
            <person name="Roques C."/>
            <person name="Iampietro C."/>
            <person name="Lluch J."/>
            <person name="Castinel A."/>
            <person name="Donnadieu C."/>
            <person name="Desvignes T."/>
            <person name="Floi Bucao C."/>
            <person name="Jouanno E."/>
            <person name="Wen M."/>
            <person name="Mejri S."/>
            <person name="Dirks R."/>
            <person name="Jansen H."/>
            <person name="Henkel C."/>
            <person name="Chen W.J."/>
            <person name="Zahm M."/>
            <person name="Cabau C."/>
            <person name="Klopp C."/>
            <person name="Thompson A.W."/>
            <person name="Robinson-Rechavi M."/>
            <person name="Braasch I."/>
            <person name="Lecointre G."/>
            <person name="Bobe J."/>
            <person name="Postlethwait J.H."/>
            <person name="Berthelot C."/>
            <person name="Roest Crollius H."/>
            <person name="Guiguen Y."/>
        </authorList>
    </citation>
    <scope>NUCLEOTIDE SEQUENCE</scope>
    <source>
        <strain evidence="4">Concon-B</strain>
    </source>
</reference>
<dbReference type="InterPro" id="IPR036364">
    <property type="entry name" value="SEA_dom_sf"/>
</dbReference>
<sequence length="203" mass="22558">MEGKNLVALFLLIAIAAATTTAAPTTTASTDPPSGNEGFRDLRFNLRRPFTPQLSNQASPQFQLLSRNITTELNRAFRRGFRRFRRCMVVRFSRGRPFTVTNRMDSINVETRLIFDNQSVVPNATLTERTLEQAINDSIVTSDISPSSIDAGTTTTTTPTTTTPTATTSSAMATNKPQEVITLLFPLFLVIYFLSKDMRLPLF</sequence>
<dbReference type="SUPFAM" id="SSF82671">
    <property type="entry name" value="SEA domain"/>
    <property type="match status" value="1"/>
</dbReference>